<feature type="transmembrane region" description="Helical" evidence="1">
    <location>
        <begin position="207"/>
        <end position="226"/>
    </location>
</feature>
<evidence type="ECO:0000313" key="2">
    <source>
        <dbReference type="EMBL" id="AUO20258.1"/>
    </source>
</evidence>
<dbReference type="AlphaFoldDB" id="A0A2K9P653"/>
<accession>A0A2K9P653</accession>
<sequence>MINKGQKRFLECERLIIFIGLMGVGGFLGAYTYSIRGGVFCNAQTANFVLLAMAIGKWDLSGAAYLLIPISAYFLGAVLSEALPIHVKKFGLVRWDTLLVGIEVLVTFMLGLLPETAPYQITQVAVNFICSMQYNTFRQAEGTPMSTTFCTNHLRQVGINFVKWLRKGKSDSLGRSVKHLCMLGTFVLFGIISTVLCRLFLGKAIWGATIILLIVFLDLLHADLTCERDLLSEKPLGH</sequence>
<dbReference type="Pfam" id="PF06912">
    <property type="entry name" value="DUF1275"/>
    <property type="match status" value="1"/>
</dbReference>
<name>A0A2K9P653_9FIRM</name>
<dbReference type="OrthoDB" id="7057004at2"/>
<protein>
    <recommendedName>
        <fullName evidence="4">DUF1275 domain-containing protein</fullName>
    </recommendedName>
</protein>
<keyword evidence="1" id="KW-0812">Transmembrane</keyword>
<organism evidence="2 3">
    <name type="scientific">Monoglobus pectinilyticus</name>
    <dbReference type="NCBI Taxonomy" id="1981510"/>
    <lineage>
        <taxon>Bacteria</taxon>
        <taxon>Bacillati</taxon>
        <taxon>Bacillota</taxon>
        <taxon>Clostridia</taxon>
        <taxon>Monoglobales</taxon>
        <taxon>Monoglobaceae</taxon>
        <taxon>Monoglobus</taxon>
    </lineage>
</organism>
<dbReference type="GeneID" id="98063489"/>
<proteinExistence type="predicted"/>
<feature type="transmembrane region" description="Helical" evidence="1">
    <location>
        <begin position="92"/>
        <end position="113"/>
    </location>
</feature>
<feature type="transmembrane region" description="Helical" evidence="1">
    <location>
        <begin position="12"/>
        <end position="31"/>
    </location>
</feature>
<dbReference type="KEGG" id="mpec:B9O19_02116"/>
<feature type="transmembrane region" description="Helical" evidence="1">
    <location>
        <begin position="180"/>
        <end position="201"/>
    </location>
</feature>
<dbReference type="PANTHER" id="PTHR37314:SF4">
    <property type="entry name" value="UPF0700 TRANSMEMBRANE PROTEIN YOAK"/>
    <property type="match status" value="1"/>
</dbReference>
<evidence type="ECO:0000313" key="3">
    <source>
        <dbReference type="Proteomes" id="UP000235589"/>
    </source>
</evidence>
<dbReference type="EMBL" id="CP020991">
    <property type="protein sequence ID" value="AUO20258.1"/>
    <property type="molecule type" value="Genomic_DNA"/>
</dbReference>
<keyword evidence="1" id="KW-1133">Transmembrane helix</keyword>
<keyword evidence="1" id="KW-0472">Membrane</keyword>
<dbReference type="Proteomes" id="UP000235589">
    <property type="component" value="Chromosome"/>
</dbReference>
<evidence type="ECO:0000256" key="1">
    <source>
        <dbReference type="SAM" id="Phobius"/>
    </source>
</evidence>
<evidence type="ECO:0008006" key="4">
    <source>
        <dbReference type="Google" id="ProtNLM"/>
    </source>
</evidence>
<feature type="transmembrane region" description="Helical" evidence="1">
    <location>
        <begin position="62"/>
        <end position="80"/>
    </location>
</feature>
<dbReference type="InterPro" id="IPR010699">
    <property type="entry name" value="DUF1275"/>
</dbReference>
<reference evidence="2 3" key="1">
    <citation type="submission" date="2017-04" db="EMBL/GenBank/DDBJ databases">
        <title>Monoglobus pectinilyticus 14 draft genome.</title>
        <authorList>
            <person name="Kim C."/>
            <person name="Rosendale D.I."/>
            <person name="Kelly W.J."/>
            <person name="Tannock G.W."/>
            <person name="Patchett M.L."/>
            <person name="Jordens J.Z."/>
        </authorList>
    </citation>
    <scope>NUCLEOTIDE SEQUENCE [LARGE SCALE GENOMIC DNA]</scope>
    <source>
        <strain evidence="2 3">14</strain>
    </source>
</reference>
<keyword evidence="3" id="KW-1185">Reference proteome</keyword>
<dbReference type="PANTHER" id="PTHR37314">
    <property type="entry name" value="SLR0142 PROTEIN"/>
    <property type="match status" value="1"/>
</dbReference>
<gene>
    <name evidence="2" type="ORF">B9O19_02116</name>
</gene>
<dbReference type="RefSeq" id="WP_102366389.1">
    <property type="nucleotide sequence ID" value="NZ_CP020991.1"/>
</dbReference>